<feature type="transmembrane region" description="Helical" evidence="1">
    <location>
        <begin position="70"/>
        <end position="89"/>
    </location>
</feature>
<dbReference type="Proteomes" id="UP000474967">
    <property type="component" value="Unassembled WGS sequence"/>
</dbReference>
<keyword evidence="1" id="KW-0812">Transmembrane</keyword>
<name>A0A6L9XTC7_9MICO</name>
<proteinExistence type="predicted"/>
<evidence type="ECO:0000313" key="3">
    <source>
        <dbReference type="Proteomes" id="UP000474967"/>
    </source>
</evidence>
<protein>
    <submittedName>
        <fullName evidence="2">Uncharacterized protein</fullName>
    </submittedName>
</protein>
<dbReference type="EMBL" id="JAAGWY010000001">
    <property type="protein sequence ID" value="NEN04662.1"/>
    <property type="molecule type" value="Genomic_DNA"/>
</dbReference>
<evidence type="ECO:0000313" key="2">
    <source>
        <dbReference type="EMBL" id="NEN04662.1"/>
    </source>
</evidence>
<feature type="transmembrane region" description="Helical" evidence="1">
    <location>
        <begin position="41"/>
        <end position="63"/>
    </location>
</feature>
<evidence type="ECO:0000256" key="1">
    <source>
        <dbReference type="SAM" id="Phobius"/>
    </source>
</evidence>
<gene>
    <name evidence="2" type="ORF">G3T36_02145</name>
</gene>
<keyword evidence="3" id="KW-1185">Reference proteome</keyword>
<sequence length="132" mass="13640">MAAVLAALYALGLLTLAGSLVVDRMYGNDVIAHLRGYEVRGWAFVVVACIAGALLLAFGTIAVWRGRRGYTVIAPLGLIVVIGCIGEPIDIISGNPLGDNLIGLLIIVAAALPLVLLLLPRRAAAATAQPSE</sequence>
<comment type="caution">
    <text evidence="2">The sequence shown here is derived from an EMBL/GenBank/DDBJ whole genome shotgun (WGS) entry which is preliminary data.</text>
</comment>
<feature type="transmembrane region" description="Helical" evidence="1">
    <location>
        <begin position="101"/>
        <end position="119"/>
    </location>
</feature>
<reference evidence="2 3" key="1">
    <citation type="journal article" date="2014" name="J. Microbiol.">
        <title>Diaminobutyricibacter tongyongensis gen. nov., sp. nov. and Homoserinibacter gongjuensis gen. nov., sp. nov. belong to the family Microbacteriaceae.</title>
        <authorList>
            <person name="Kim S.J."/>
            <person name="Ahn J.H."/>
            <person name="Weon H.Y."/>
            <person name="Hamada M."/>
            <person name="Suzuki K."/>
            <person name="Kwon S.W."/>
        </authorList>
    </citation>
    <scope>NUCLEOTIDE SEQUENCE [LARGE SCALE GENOMIC DNA]</scope>
    <source>
        <strain evidence="2 3">NBRC 108724</strain>
    </source>
</reference>
<organism evidence="2 3">
    <name type="scientific">Leifsonia tongyongensis</name>
    <dbReference type="NCBI Taxonomy" id="1268043"/>
    <lineage>
        <taxon>Bacteria</taxon>
        <taxon>Bacillati</taxon>
        <taxon>Actinomycetota</taxon>
        <taxon>Actinomycetes</taxon>
        <taxon>Micrococcales</taxon>
        <taxon>Microbacteriaceae</taxon>
        <taxon>Leifsonia</taxon>
    </lineage>
</organism>
<keyword evidence="1" id="KW-0472">Membrane</keyword>
<accession>A0A6L9XTC7</accession>
<keyword evidence="1" id="KW-1133">Transmembrane helix</keyword>
<dbReference type="AlphaFoldDB" id="A0A6L9XTC7"/>